<protein>
    <recommendedName>
        <fullName evidence="3">DUF5753 domain-containing protein</fullName>
    </recommendedName>
</protein>
<proteinExistence type="predicted"/>
<keyword evidence="2" id="KW-1185">Reference proteome</keyword>
<evidence type="ECO:0000313" key="2">
    <source>
        <dbReference type="Proteomes" id="UP001500630"/>
    </source>
</evidence>
<dbReference type="EMBL" id="BAABDQ010000023">
    <property type="protein sequence ID" value="GAA3587508.1"/>
    <property type="molecule type" value="Genomic_DNA"/>
</dbReference>
<gene>
    <name evidence="1" type="ORF">GCM10022419_082210</name>
</gene>
<sequence length="84" mass="9497">MPCAGRRHRTGVSVAGDFLVVETVLLKRLYALAIIEYGTRKVHLAGAWTVQQARNLAMDLGERIARPRMNAICERIIDHDKVKR</sequence>
<dbReference type="Proteomes" id="UP001500630">
    <property type="component" value="Unassembled WGS sequence"/>
</dbReference>
<evidence type="ECO:0008006" key="3">
    <source>
        <dbReference type="Google" id="ProtNLM"/>
    </source>
</evidence>
<accession>A0ABP6YRI5</accession>
<comment type="caution">
    <text evidence="1">The sequence shown here is derived from an EMBL/GenBank/DDBJ whole genome shotgun (WGS) entry which is preliminary data.</text>
</comment>
<organism evidence="1 2">
    <name type="scientific">Nonomuraea rosea</name>
    <dbReference type="NCBI Taxonomy" id="638574"/>
    <lineage>
        <taxon>Bacteria</taxon>
        <taxon>Bacillati</taxon>
        <taxon>Actinomycetota</taxon>
        <taxon>Actinomycetes</taxon>
        <taxon>Streptosporangiales</taxon>
        <taxon>Streptosporangiaceae</taxon>
        <taxon>Nonomuraea</taxon>
    </lineage>
</organism>
<name>A0ABP6YRI5_9ACTN</name>
<reference evidence="2" key="1">
    <citation type="journal article" date="2019" name="Int. J. Syst. Evol. Microbiol.">
        <title>The Global Catalogue of Microorganisms (GCM) 10K type strain sequencing project: providing services to taxonomists for standard genome sequencing and annotation.</title>
        <authorList>
            <consortium name="The Broad Institute Genomics Platform"/>
            <consortium name="The Broad Institute Genome Sequencing Center for Infectious Disease"/>
            <person name="Wu L."/>
            <person name="Ma J."/>
        </authorList>
    </citation>
    <scope>NUCLEOTIDE SEQUENCE [LARGE SCALE GENOMIC DNA]</scope>
    <source>
        <strain evidence="2">JCM 17326</strain>
    </source>
</reference>
<evidence type="ECO:0000313" key="1">
    <source>
        <dbReference type="EMBL" id="GAA3587508.1"/>
    </source>
</evidence>